<evidence type="ECO:0000256" key="1">
    <source>
        <dbReference type="ARBA" id="ARBA00004613"/>
    </source>
</evidence>
<dbReference type="Gene3D" id="3.10.360.10">
    <property type="entry name" value="Antimicrobial Peptide, Beta-defensin 2, Chain A"/>
    <property type="match status" value="1"/>
</dbReference>
<feature type="domain" description="Beta-defensin" evidence="7">
    <location>
        <begin position="32"/>
        <end position="56"/>
    </location>
</feature>
<name>A0A4X2JY17_VOMUR</name>
<dbReference type="AlphaFoldDB" id="A0A4X2JY17"/>
<evidence type="ECO:0000256" key="4">
    <source>
        <dbReference type="ARBA" id="ARBA00022729"/>
    </source>
</evidence>
<dbReference type="GO" id="GO:0045087">
    <property type="term" value="P:innate immune response"/>
    <property type="evidence" value="ECO:0007669"/>
    <property type="project" value="InterPro"/>
</dbReference>
<dbReference type="Proteomes" id="UP000314987">
    <property type="component" value="Unassembled WGS sequence"/>
</dbReference>
<keyword evidence="6" id="KW-0211">Defensin</keyword>
<comment type="subcellular location">
    <subcellularLocation>
        <location evidence="1 6">Secreted</location>
    </subcellularLocation>
</comment>
<keyword evidence="5" id="KW-1015">Disulfide bond</keyword>
<dbReference type="Ensembl" id="ENSVURT00010003097.1">
    <property type="protein sequence ID" value="ENSVURP00010002731.1"/>
    <property type="gene ID" value="ENSVURG00010002237.1"/>
</dbReference>
<evidence type="ECO:0000256" key="3">
    <source>
        <dbReference type="ARBA" id="ARBA00022525"/>
    </source>
</evidence>
<reference evidence="9" key="1">
    <citation type="submission" date="2018-12" db="EMBL/GenBank/DDBJ databases">
        <authorList>
            <person name="Yazar S."/>
        </authorList>
    </citation>
    <scope>NUCLEOTIDE SEQUENCE [LARGE SCALE GENOMIC DNA]</scope>
</reference>
<dbReference type="STRING" id="29139.ENSVURP00010002731"/>
<proteinExistence type="inferred from homology"/>
<keyword evidence="9" id="KW-1185">Reference proteome</keyword>
<comment type="function">
    <text evidence="6">Has antibacterial activity.</text>
</comment>
<evidence type="ECO:0000256" key="6">
    <source>
        <dbReference type="RuleBase" id="RU231113"/>
    </source>
</evidence>
<evidence type="ECO:0000256" key="5">
    <source>
        <dbReference type="ARBA" id="ARBA00023157"/>
    </source>
</evidence>
<dbReference type="InterPro" id="IPR025933">
    <property type="entry name" value="Beta_defensin_dom"/>
</dbReference>
<comment type="similarity">
    <text evidence="2 6">Belongs to the beta-defensin family.</text>
</comment>
<dbReference type="GeneTree" id="ENSGT01140000286185"/>
<keyword evidence="6" id="KW-0044">Antibiotic</keyword>
<evidence type="ECO:0000313" key="8">
    <source>
        <dbReference type="Ensembl" id="ENSVURP00010002731.1"/>
    </source>
</evidence>
<keyword evidence="6" id="KW-0929">Antimicrobial</keyword>
<dbReference type="Pfam" id="PF13841">
    <property type="entry name" value="Defensin_beta_2"/>
    <property type="match status" value="1"/>
</dbReference>
<evidence type="ECO:0000256" key="2">
    <source>
        <dbReference type="ARBA" id="ARBA00007371"/>
    </source>
</evidence>
<evidence type="ECO:0000313" key="9">
    <source>
        <dbReference type="Proteomes" id="UP000314987"/>
    </source>
</evidence>
<dbReference type="GO" id="GO:0005576">
    <property type="term" value="C:extracellular region"/>
    <property type="evidence" value="ECO:0007669"/>
    <property type="project" value="UniProtKB-SubCell"/>
</dbReference>
<sequence length="90" mass="10265">ETQASSLISLLLLLSSLTILPSYLKARSLILSGRCRSQCKNKEREYALCPNKKKCCVPLDKLPKDWVENGPWWSGLNPRGWGLYRLRESS</sequence>
<evidence type="ECO:0000259" key="7">
    <source>
        <dbReference type="Pfam" id="PF13841"/>
    </source>
</evidence>
<keyword evidence="3 6" id="KW-0964">Secreted</keyword>
<accession>A0A4X2JY17</accession>
<organism evidence="8 9">
    <name type="scientific">Vombatus ursinus</name>
    <name type="common">Common wombat</name>
    <dbReference type="NCBI Taxonomy" id="29139"/>
    <lineage>
        <taxon>Eukaryota</taxon>
        <taxon>Metazoa</taxon>
        <taxon>Chordata</taxon>
        <taxon>Craniata</taxon>
        <taxon>Vertebrata</taxon>
        <taxon>Euteleostomi</taxon>
        <taxon>Mammalia</taxon>
        <taxon>Metatheria</taxon>
        <taxon>Diprotodontia</taxon>
        <taxon>Vombatidae</taxon>
        <taxon>Vombatus</taxon>
    </lineage>
</organism>
<feature type="signal peptide" evidence="6">
    <location>
        <begin position="1"/>
        <end position="26"/>
    </location>
</feature>
<protein>
    <recommendedName>
        <fullName evidence="6">Beta-defensin</fullName>
    </recommendedName>
</protein>
<dbReference type="Ensembl" id="ENSVURT00010020998.1">
    <property type="protein sequence ID" value="ENSVURP00010018472.1"/>
    <property type="gene ID" value="ENSVURG00010014077.1"/>
</dbReference>
<reference evidence="8" key="2">
    <citation type="submission" date="2025-05" db="UniProtKB">
        <authorList>
            <consortium name="Ensembl"/>
        </authorList>
    </citation>
    <scope>IDENTIFICATION</scope>
</reference>
<dbReference type="OMA" id="HSRCPNT"/>
<feature type="chain" id="PRO_5044516859" description="Beta-defensin" evidence="6">
    <location>
        <begin position="27"/>
        <end position="90"/>
    </location>
</feature>
<keyword evidence="4 6" id="KW-0732">Signal</keyword>
<dbReference type="GO" id="GO:0042742">
    <property type="term" value="P:defense response to bacterium"/>
    <property type="evidence" value="ECO:0007669"/>
    <property type="project" value="UniProtKB-UniRule"/>
</dbReference>